<dbReference type="GO" id="GO:0031145">
    <property type="term" value="P:anaphase-promoting complex-dependent catabolic process"/>
    <property type="evidence" value="ECO:0007669"/>
    <property type="project" value="TreeGrafter"/>
</dbReference>
<evidence type="ECO:0000313" key="6">
    <source>
        <dbReference type="Proteomes" id="UP000245768"/>
    </source>
</evidence>
<evidence type="ECO:0000256" key="1">
    <source>
        <dbReference type="ARBA" id="ARBA00022803"/>
    </source>
</evidence>
<dbReference type="InParanoid" id="A0A316YRF6"/>
<feature type="repeat" description="TPR" evidence="3">
    <location>
        <begin position="846"/>
        <end position="879"/>
    </location>
</feature>
<dbReference type="GO" id="GO:0005680">
    <property type="term" value="C:anaphase-promoting complex"/>
    <property type="evidence" value="ECO:0007669"/>
    <property type="project" value="UniProtKB-ARBA"/>
</dbReference>
<dbReference type="GO" id="GO:0005737">
    <property type="term" value="C:cytoplasm"/>
    <property type="evidence" value="ECO:0007669"/>
    <property type="project" value="TreeGrafter"/>
</dbReference>
<evidence type="ECO:0000256" key="2">
    <source>
        <dbReference type="ARBA" id="ARBA00038210"/>
    </source>
</evidence>
<dbReference type="PROSITE" id="PS50005">
    <property type="entry name" value="TPR"/>
    <property type="match status" value="2"/>
</dbReference>
<feature type="compositionally biased region" description="Polar residues" evidence="4">
    <location>
        <begin position="420"/>
        <end position="437"/>
    </location>
</feature>
<feature type="region of interest" description="Disordered" evidence="4">
    <location>
        <begin position="342"/>
        <end position="361"/>
    </location>
</feature>
<feature type="region of interest" description="Disordered" evidence="4">
    <location>
        <begin position="1"/>
        <end position="78"/>
    </location>
</feature>
<evidence type="ECO:0000313" key="5">
    <source>
        <dbReference type="EMBL" id="PWN91821.1"/>
    </source>
</evidence>
<dbReference type="GeneID" id="37045381"/>
<feature type="compositionally biased region" description="Low complexity" evidence="4">
    <location>
        <begin position="1"/>
        <end position="32"/>
    </location>
</feature>
<dbReference type="PANTHER" id="PTHR12558">
    <property type="entry name" value="CELL DIVISION CYCLE 16,23,27"/>
    <property type="match status" value="1"/>
</dbReference>
<gene>
    <name evidence="5" type="ORF">FA10DRAFT_278538</name>
</gene>
<dbReference type="SUPFAM" id="SSF48452">
    <property type="entry name" value="TPR-like"/>
    <property type="match status" value="3"/>
</dbReference>
<feature type="compositionally biased region" description="Polar residues" evidence="4">
    <location>
        <begin position="503"/>
        <end position="538"/>
    </location>
</feature>
<dbReference type="GO" id="GO:0051301">
    <property type="term" value="P:cell division"/>
    <property type="evidence" value="ECO:0007669"/>
    <property type="project" value="TreeGrafter"/>
</dbReference>
<dbReference type="RefSeq" id="XP_025379019.1">
    <property type="nucleotide sequence ID" value="XM_025523465.1"/>
</dbReference>
<evidence type="ECO:0000256" key="3">
    <source>
        <dbReference type="PROSITE-ProRule" id="PRU00339"/>
    </source>
</evidence>
<feature type="compositionally biased region" description="Polar residues" evidence="4">
    <location>
        <begin position="621"/>
        <end position="638"/>
    </location>
</feature>
<dbReference type="AlphaFoldDB" id="A0A316YRF6"/>
<dbReference type="Proteomes" id="UP000245768">
    <property type="component" value="Unassembled WGS sequence"/>
</dbReference>
<feature type="compositionally biased region" description="Low complexity" evidence="4">
    <location>
        <begin position="47"/>
        <end position="59"/>
    </location>
</feature>
<feature type="region of interest" description="Disordered" evidence="4">
    <location>
        <begin position="1013"/>
        <end position="1032"/>
    </location>
</feature>
<feature type="region of interest" description="Disordered" evidence="4">
    <location>
        <begin position="415"/>
        <end position="640"/>
    </location>
</feature>
<feature type="repeat" description="TPR" evidence="3">
    <location>
        <begin position="880"/>
        <end position="913"/>
    </location>
</feature>
<dbReference type="OrthoDB" id="10248520at2759"/>
<sequence length="1243" mass="132643">MAPSSSSDGVSSVASSSARPMARNAAPAPARRTVVHPAGQNRPRLPSSGPSSSAQAAASNGRTLSRTDSTMQQSAMATEPKDIVASLPFTLLPASLEAQTSAEDNDTSPTADEYTFSRLVDLAEKYLSSSPAAGGGTERGHRGWSSTFKSDLTSATFYSWLALQHTPTSLLARRLLATCLIYGGEPFPFGPSNAYSTPLSLAPLSSRSATSTADRAGARAAIELFQEGPDYMFRDVDCANAYAHACSLLGRVREAQEALAWANEAAASQPASSDEMQRRVEKLHARPPCASTAPKNHVNHLALADMAAKAQQNREARRHYRECRQLDPWCWAAWTGLCDVRNDDPTSRDTSDEREMDGPVPVDIAGFQTGFDARSLYPNMLKDALTKRQIDPSLVQCILDSLSAGVDSGAKAARGDAVAESSSEVPPQGATTTTTSVEGAAPPRPGTRTAGAVPGVVGSKRLRTETQANGTTIKARQAINPTAPAPAPVKKLVESGKAGVTAPSATTTKPPGTFGTLSTAKQNEQRPPSVASTSSIRTAGTIDKDVNKPRRSPRVMTHTSSSANRTRPAVATGAAKRPVTGQQTSTVRPTTTTATAAAATRPTGLATTSRILPGAKARPPISSSVSEPTAGRQPQSQQQRRKLAVDLELLERIQAAVYEAAELAIKESSSWRIADGQVKELFLTFAGAYKAIRSFRGRYAIALLRPKGPMSPSVKEDLIKELHLTNASMPPVYSGLDESIRNSFHVHCLIARAYHDTSRYHLAEKHFAHAAKLSPSLSAHMDICSLTLFHLHREVELSTLAQRLMRLDESSCVAHLAQGNAFALQHEHRLALKCFRRAACAAPEYAYAYTLAGYEALELGKLDEALEYFQRALSYERRHWNAYAGLAHAFASENQHSLALHYYSKALNINEQNAALWDLRARTLMSLGRLDEAQGALQQALKIDFTGAATHAKLAENYLLQADKLEGSMAERKRDLAHKHLLFAVQYAPQEAELHLLLAKSYMRKGGGEFAPVEAGKSSSSGDPAGGSRQMVRAVGNPTLPTAYQDAISHHLCVAVEIEPRLLRQVKAMGEGVRASLRGAASRLAGTATAQQHVSFATTADDLDDTYANTMGMGTSMADYTGNYVHEDSVQQGVSIDSAAIEESEVEGSIDSGSIPAAADASRSQDVGRMREGARFPRGFVEGLVPVLDGEISDVENAETIDGGPGPQPSATPEATEGGRMPATGIRADAARQVEGEDASMSL</sequence>
<dbReference type="PANTHER" id="PTHR12558:SF13">
    <property type="entry name" value="CELL DIVISION CYCLE PROTEIN 27 HOMOLOG"/>
    <property type="match status" value="1"/>
</dbReference>
<dbReference type="GO" id="GO:0007091">
    <property type="term" value="P:metaphase/anaphase transition of mitotic cell cycle"/>
    <property type="evidence" value="ECO:0007669"/>
    <property type="project" value="TreeGrafter"/>
</dbReference>
<reference evidence="5 6" key="1">
    <citation type="journal article" date="2018" name="Mol. Biol. Evol.">
        <title>Broad Genomic Sampling Reveals a Smut Pathogenic Ancestry of the Fungal Clade Ustilaginomycotina.</title>
        <authorList>
            <person name="Kijpornyongpan T."/>
            <person name="Mondo S.J."/>
            <person name="Barry K."/>
            <person name="Sandor L."/>
            <person name="Lee J."/>
            <person name="Lipzen A."/>
            <person name="Pangilinan J."/>
            <person name="LaButti K."/>
            <person name="Hainaut M."/>
            <person name="Henrissat B."/>
            <person name="Grigoriev I.V."/>
            <person name="Spatafora J.W."/>
            <person name="Aime M.C."/>
        </authorList>
    </citation>
    <scope>NUCLEOTIDE SEQUENCE [LARGE SCALE GENOMIC DNA]</scope>
    <source>
        <strain evidence="5 6">MCA 4198</strain>
    </source>
</reference>
<proteinExistence type="inferred from homology"/>
<dbReference type="Gene3D" id="1.25.40.10">
    <property type="entry name" value="Tetratricopeptide repeat domain"/>
    <property type="match status" value="4"/>
</dbReference>
<dbReference type="EMBL" id="KZ819635">
    <property type="protein sequence ID" value="PWN91821.1"/>
    <property type="molecule type" value="Genomic_DNA"/>
</dbReference>
<feature type="compositionally biased region" description="Low complexity" evidence="4">
    <location>
        <begin position="580"/>
        <end position="608"/>
    </location>
</feature>
<evidence type="ECO:0000256" key="4">
    <source>
        <dbReference type="SAM" id="MobiDB-lite"/>
    </source>
</evidence>
<feature type="compositionally biased region" description="Basic and acidic residues" evidence="4">
    <location>
        <begin position="342"/>
        <end position="357"/>
    </location>
</feature>
<dbReference type="InterPro" id="IPR019734">
    <property type="entry name" value="TPR_rpt"/>
</dbReference>
<feature type="region of interest" description="Disordered" evidence="4">
    <location>
        <begin position="1142"/>
        <end position="1169"/>
    </location>
</feature>
<dbReference type="SMART" id="SM00028">
    <property type="entry name" value="TPR"/>
    <property type="match status" value="5"/>
</dbReference>
<accession>A0A316YRF6</accession>
<keyword evidence="1 3" id="KW-0802">TPR repeat</keyword>
<organism evidence="5 6">
    <name type="scientific">Acaromyces ingoldii</name>
    <dbReference type="NCBI Taxonomy" id="215250"/>
    <lineage>
        <taxon>Eukaryota</taxon>
        <taxon>Fungi</taxon>
        <taxon>Dikarya</taxon>
        <taxon>Basidiomycota</taxon>
        <taxon>Ustilaginomycotina</taxon>
        <taxon>Exobasidiomycetes</taxon>
        <taxon>Exobasidiales</taxon>
        <taxon>Cryptobasidiaceae</taxon>
        <taxon>Acaromyces</taxon>
    </lineage>
</organism>
<dbReference type="Pfam" id="PF13181">
    <property type="entry name" value="TPR_8"/>
    <property type="match status" value="3"/>
</dbReference>
<protein>
    <submittedName>
        <fullName evidence="5">TPR-like protein</fullName>
    </submittedName>
</protein>
<keyword evidence="6" id="KW-1185">Reference proteome</keyword>
<feature type="compositionally biased region" description="Polar residues" evidence="4">
    <location>
        <begin position="60"/>
        <end position="76"/>
    </location>
</feature>
<name>A0A316YRF6_9BASI</name>
<feature type="compositionally biased region" description="Polar residues" evidence="4">
    <location>
        <begin position="465"/>
        <end position="474"/>
    </location>
</feature>
<feature type="region of interest" description="Disordered" evidence="4">
    <location>
        <begin position="1197"/>
        <end position="1243"/>
    </location>
</feature>
<dbReference type="InterPro" id="IPR011990">
    <property type="entry name" value="TPR-like_helical_dom_sf"/>
</dbReference>
<dbReference type="GO" id="GO:0016567">
    <property type="term" value="P:protein ubiquitination"/>
    <property type="evidence" value="ECO:0007669"/>
    <property type="project" value="TreeGrafter"/>
</dbReference>
<comment type="similarity">
    <text evidence="2">Belongs to the APC3/CDC27 family.</text>
</comment>
<dbReference type="STRING" id="215250.A0A316YRF6"/>